<sequence length="732" mass="79407">MAAATTIITNGNGHGHHDDAAFCVNNGVGLGVGPTTPHHDPLNWGAAAEAMKGSHLDEVKRMVEEYRKPVVRLGGETLTIAQVAAVAAHDQGAVTVELSESSRAGVEASRNWVRDSMNKGTDSYGVTTGFGATSHRRTKQGGALQKELIRFLNAGIFGNGTESNCTLPHTATRAAMLVRINTLLQGYSGIRFEILEAITKLINSNVAPCLPLRGTITASGDLVPLSYIAGLLTGRPNSKAVGPSGEILTAKEAFELANIGHDFFELEPKEGLALVNGTAVGSGLAAIVLFEANILAVLSELISAIFAEVMLGKPEFTDHLTHKLKHHPGQIEAAAIMEHILDGSSYIKAAKKLHEVDPLQKPKQDRYALRTSPQWLGPLIEVIRFSTKSIERELNSVNDNPLIDVSRNKALHGGNFQGTPIGVSMDNTRLALASIGKLLFAQFSELVNDFYNNGLPSNLYGSRNPSLDYGFKGAEIAMASYCSELQYLANPVTTHVQSAEQHNQDVNSLGLISSRKTNEAIEILKLMSSTFLVALCQAIDLRHLEENLKHTVKNTVNQVAKRTLTTGVNGELHPSRFCEKDLLTVVDREDVFAYIDDPCSGTYPLMQKLRQSLVDHALENADAEKNVNTSIFQKIAIFEDELKAILPKEVESARVAYDNGESAIPNKIKECRSYPLYKFVREELGTGLLTGEKVKSPGEDFDKLFTAMCQGKIIDPILECLGEWNGAPLPIC</sequence>
<dbReference type="SUPFAM" id="SSF48557">
    <property type="entry name" value="L-aspartase-like"/>
    <property type="match status" value="1"/>
</dbReference>
<evidence type="ECO:0000256" key="10">
    <source>
        <dbReference type="ARBA" id="ARBA00023239"/>
    </source>
</evidence>
<dbReference type="AlphaFoldDB" id="A0PBZ9"/>
<dbReference type="Gene3D" id="1.20.200.10">
    <property type="entry name" value="Fumarase/aspartase (Central domain)"/>
    <property type="match status" value="1"/>
</dbReference>
<proteinExistence type="evidence at transcript level"/>
<keyword evidence="8 13" id="KW-0587">Phenylpropanoid metabolism</keyword>
<gene>
    <name evidence="14" type="primary">LjPAL10</name>
</gene>
<comment type="function">
    <text evidence="1">This is a key enzyme of plant metabolism catalyzing the first reaction in the biosynthesis from L-phenylalanine of a wide variety of natural products based on the phenylpropane skeleton.</text>
</comment>
<dbReference type="FunFam" id="1.10.275.10:FF:000009">
    <property type="entry name" value="Phenylalanine ammonia-lyase"/>
    <property type="match status" value="1"/>
</dbReference>
<dbReference type="OrthoDB" id="10051290at2759"/>
<dbReference type="GO" id="GO:0045548">
    <property type="term" value="F:phenylalanine ammonia-lyase activity"/>
    <property type="evidence" value="ECO:0007669"/>
    <property type="project" value="UniProtKB-EC"/>
</dbReference>
<comment type="subunit">
    <text evidence="5">Homotetramer.</text>
</comment>
<evidence type="ECO:0000256" key="13">
    <source>
        <dbReference type="RuleBase" id="RU003955"/>
    </source>
</evidence>
<dbReference type="Pfam" id="PF00221">
    <property type="entry name" value="Lyase_aromatic"/>
    <property type="match status" value="1"/>
</dbReference>
<dbReference type="Gene3D" id="1.10.274.20">
    <property type="entry name" value="Phenylalanine ammonia-lyase 1, domain 3"/>
    <property type="match status" value="1"/>
</dbReference>
<evidence type="ECO:0000256" key="7">
    <source>
        <dbReference type="ARBA" id="ARBA00022490"/>
    </source>
</evidence>
<evidence type="ECO:0000256" key="12">
    <source>
        <dbReference type="RuleBase" id="RU003954"/>
    </source>
</evidence>
<dbReference type="InterPro" id="IPR008948">
    <property type="entry name" value="L-Aspartase-like"/>
</dbReference>
<dbReference type="InterPro" id="IPR024083">
    <property type="entry name" value="Fumarase/histidase_N"/>
</dbReference>
<dbReference type="EC" id="4.3.1.24" evidence="6 13"/>
<dbReference type="CDD" id="cd00332">
    <property type="entry name" value="PAL-HAL"/>
    <property type="match status" value="1"/>
</dbReference>
<dbReference type="GO" id="GO:0009800">
    <property type="term" value="P:cinnamic acid biosynthetic process"/>
    <property type="evidence" value="ECO:0007669"/>
    <property type="project" value="UniProtKB-UniPathway"/>
</dbReference>
<name>A0PBZ9_LOTJA</name>
<keyword evidence="10 12" id="KW-0456">Lyase</keyword>
<evidence type="ECO:0000256" key="8">
    <source>
        <dbReference type="ARBA" id="ARBA00023051"/>
    </source>
</evidence>
<dbReference type="PROSITE" id="PS00488">
    <property type="entry name" value="PAL_HISTIDASE"/>
    <property type="match status" value="1"/>
</dbReference>
<evidence type="ECO:0000313" key="14">
    <source>
        <dbReference type="EMBL" id="BAF36976.1"/>
    </source>
</evidence>
<evidence type="ECO:0000256" key="3">
    <source>
        <dbReference type="ARBA" id="ARBA00005138"/>
    </source>
</evidence>
<dbReference type="InterPro" id="IPR005922">
    <property type="entry name" value="Phe_NH3-lyase"/>
</dbReference>
<evidence type="ECO:0000256" key="5">
    <source>
        <dbReference type="ARBA" id="ARBA00011881"/>
    </source>
</evidence>
<dbReference type="InterPro" id="IPR022313">
    <property type="entry name" value="Phe/His_NH3-lyase_AS"/>
</dbReference>
<dbReference type="FunFam" id="1.10.274.20:FF:000001">
    <property type="entry name" value="Phenylalanine ammonia-lyase"/>
    <property type="match status" value="1"/>
</dbReference>
<evidence type="ECO:0000256" key="1">
    <source>
        <dbReference type="ARBA" id="ARBA00002235"/>
    </source>
</evidence>
<comment type="catalytic activity">
    <reaction evidence="11 13">
        <text>L-phenylalanine = (E)-cinnamate + NH4(+)</text>
        <dbReference type="Rhea" id="RHEA:21384"/>
        <dbReference type="ChEBI" id="CHEBI:15669"/>
        <dbReference type="ChEBI" id="CHEBI:28938"/>
        <dbReference type="ChEBI" id="CHEBI:58095"/>
        <dbReference type="EC" id="4.3.1.24"/>
    </reaction>
</comment>
<evidence type="ECO:0000256" key="11">
    <source>
        <dbReference type="ARBA" id="ARBA00023537"/>
    </source>
</evidence>
<dbReference type="NCBIfam" id="TIGR01226">
    <property type="entry name" value="phe_am_lyase"/>
    <property type="match status" value="1"/>
</dbReference>
<comment type="similarity">
    <text evidence="4 12">Belongs to the PAL/histidase family.</text>
</comment>
<accession>A0PBZ9</accession>
<dbReference type="EMBL" id="AB283040">
    <property type="protein sequence ID" value="BAF36976.1"/>
    <property type="molecule type" value="mRNA"/>
</dbReference>
<dbReference type="GO" id="GO:0006559">
    <property type="term" value="P:L-phenylalanine catabolic process"/>
    <property type="evidence" value="ECO:0007669"/>
    <property type="project" value="UniProtKB-KW"/>
</dbReference>
<dbReference type="Gene3D" id="1.10.275.10">
    <property type="entry name" value="Fumarase/aspartase (N-terminal domain)"/>
    <property type="match status" value="1"/>
</dbReference>
<evidence type="ECO:0000256" key="9">
    <source>
        <dbReference type="ARBA" id="ARBA00023232"/>
    </source>
</evidence>
<organism evidence="14">
    <name type="scientific">Lotus japonicus</name>
    <name type="common">Lotus corniculatus var. japonicus</name>
    <dbReference type="NCBI Taxonomy" id="34305"/>
    <lineage>
        <taxon>Eukaryota</taxon>
        <taxon>Viridiplantae</taxon>
        <taxon>Streptophyta</taxon>
        <taxon>Embryophyta</taxon>
        <taxon>Tracheophyta</taxon>
        <taxon>Spermatophyta</taxon>
        <taxon>Magnoliopsida</taxon>
        <taxon>eudicotyledons</taxon>
        <taxon>Gunneridae</taxon>
        <taxon>Pentapetalae</taxon>
        <taxon>rosids</taxon>
        <taxon>fabids</taxon>
        <taxon>Fabales</taxon>
        <taxon>Fabaceae</taxon>
        <taxon>Papilionoideae</taxon>
        <taxon>50 kb inversion clade</taxon>
        <taxon>NPAAA clade</taxon>
        <taxon>Hologalegina</taxon>
        <taxon>robinioid clade</taxon>
        <taxon>Loteae</taxon>
        <taxon>Lotus</taxon>
    </lineage>
</organism>
<dbReference type="UniPathway" id="UPA00713">
    <property type="reaction ID" value="UER00725"/>
</dbReference>
<keyword evidence="7" id="KW-0963">Cytoplasm</keyword>
<dbReference type="InterPro" id="IPR001106">
    <property type="entry name" value="Aromatic_Lyase"/>
</dbReference>
<dbReference type="PANTHER" id="PTHR10362">
    <property type="entry name" value="HISTIDINE AMMONIA-LYASE"/>
    <property type="match status" value="1"/>
</dbReference>
<reference evidence="14" key="1">
    <citation type="journal article" date="2007" name="DNA Res.">
        <title>Transcriptome profiling of Lotus japonicus roots during arbuscular mycorrhiza development and comparison with that of nodulation.</title>
        <authorList>
            <person name="Deguchi Y."/>
            <person name="Banba M."/>
            <person name="Shimoda Y."/>
            <person name="Chechetka S.A."/>
            <person name="Suzuri R."/>
            <person name="Okusako Y."/>
            <person name="Ooki Y."/>
            <person name="Toyokura K."/>
            <person name="Suzuki A."/>
            <person name="Uchiumi T."/>
            <person name="Higashi S."/>
            <person name="Abe M."/>
            <person name="Kouchi H."/>
            <person name="Izui K."/>
            <person name="Hata S."/>
        </authorList>
    </citation>
    <scope>NUCLEOTIDE SEQUENCE</scope>
</reference>
<dbReference type="GO" id="GO:0005737">
    <property type="term" value="C:cytoplasm"/>
    <property type="evidence" value="ECO:0007669"/>
    <property type="project" value="UniProtKB-SubCell"/>
</dbReference>
<comment type="pathway">
    <text evidence="3 13">Phenylpropanoid metabolism; trans-cinnamate biosynthesis; trans-cinnamate from L-phenylalanine: step 1/1.</text>
</comment>
<evidence type="ECO:0000256" key="6">
    <source>
        <dbReference type="ARBA" id="ARBA00012139"/>
    </source>
</evidence>
<dbReference type="FunFam" id="1.20.200.10:FF:000009">
    <property type="entry name" value="Phenylalanine ammonia-lyase"/>
    <property type="match status" value="1"/>
</dbReference>
<keyword evidence="9" id="KW-0585">Phenylalanine catabolism</keyword>
<dbReference type="OMA" id="GATHMIQ"/>
<dbReference type="InterPro" id="IPR023144">
    <property type="entry name" value="Phe_NH3-lyase_shielding_dom_sf"/>
</dbReference>
<comment type="subcellular location">
    <subcellularLocation>
        <location evidence="2 13">Cytoplasm</location>
    </subcellularLocation>
</comment>
<evidence type="ECO:0000256" key="4">
    <source>
        <dbReference type="ARBA" id="ARBA00007238"/>
    </source>
</evidence>
<protein>
    <recommendedName>
        <fullName evidence="6 13">Phenylalanine ammonia-lyase</fullName>
        <ecNumber evidence="6 13">4.3.1.24</ecNumber>
    </recommendedName>
</protein>
<evidence type="ECO:0000256" key="2">
    <source>
        <dbReference type="ARBA" id="ARBA00004496"/>
    </source>
</evidence>